<comment type="caution">
    <text evidence="1">The sequence shown here is derived from an EMBL/GenBank/DDBJ whole genome shotgun (WGS) entry which is preliminary data.</text>
</comment>
<protein>
    <submittedName>
        <fullName evidence="1">Uncharacterized protein</fullName>
    </submittedName>
</protein>
<proteinExistence type="predicted"/>
<reference evidence="1" key="1">
    <citation type="journal article" date="2020" name="Ecol. Evol.">
        <title>Genome structure and content of the rice root-knot nematode (Meloidogyne graminicola).</title>
        <authorList>
            <person name="Phan N.T."/>
            <person name="Danchin E.G.J."/>
            <person name="Klopp C."/>
            <person name="Perfus-Barbeoch L."/>
            <person name="Kozlowski D.K."/>
            <person name="Koutsovoulos G.D."/>
            <person name="Lopez-Roques C."/>
            <person name="Bouchez O."/>
            <person name="Zahm M."/>
            <person name="Besnard G."/>
            <person name="Bellafiore S."/>
        </authorList>
    </citation>
    <scope>NUCLEOTIDE SEQUENCE</scope>
    <source>
        <strain evidence="1">VN-18</strain>
    </source>
</reference>
<dbReference type="AlphaFoldDB" id="A0A8S9ZGE0"/>
<evidence type="ECO:0000313" key="2">
    <source>
        <dbReference type="Proteomes" id="UP000605970"/>
    </source>
</evidence>
<accession>A0A8S9ZGE0</accession>
<organism evidence="1 2">
    <name type="scientific">Meloidogyne graminicola</name>
    <dbReference type="NCBI Taxonomy" id="189291"/>
    <lineage>
        <taxon>Eukaryota</taxon>
        <taxon>Metazoa</taxon>
        <taxon>Ecdysozoa</taxon>
        <taxon>Nematoda</taxon>
        <taxon>Chromadorea</taxon>
        <taxon>Rhabditida</taxon>
        <taxon>Tylenchina</taxon>
        <taxon>Tylenchomorpha</taxon>
        <taxon>Tylenchoidea</taxon>
        <taxon>Meloidogynidae</taxon>
        <taxon>Meloidogyninae</taxon>
        <taxon>Meloidogyne</taxon>
    </lineage>
</organism>
<gene>
    <name evidence="1" type="ORF">Mgra_00008236</name>
</gene>
<dbReference type="EMBL" id="JABEBT010000104">
    <property type="protein sequence ID" value="KAF7632386.1"/>
    <property type="molecule type" value="Genomic_DNA"/>
</dbReference>
<dbReference type="Proteomes" id="UP000605970">
    <property type="component" value="Unassembled WGS sequence"/>
</dbReference>
<evidence type="ECO:0000313" key="1">
    <source>
        <dbReference type="EMBL" id="KAF7632386.1"/>
    </source>
</evidence>
<feature type="non-terminal residue" evidence="1">
    <location>
        <position position="104"/>
    </location>
</feature>
<keyword evidence="2" id="KW-1185">Reference proteome</keyword>
<name>A0A8S9ZGE0_9BILA</name>
<sequence length="104" mass="11580">GKANELHPTPLINQCSSYSNSGWLLVMLPFDRDNPNNYYTVELRTPNLVDRGIAQVTFTNAVENINAGEQDASSKTIQFIRVSLKQLSKLDADVHISSTFNPID</sequence>